<evidence type="ECO:0000313" key="1">
    <source>
        <dbReference type="EMBL" id="KAK3696763.1"/>
    </source>
</evidence>
<evidence type="ECO:0000313" key="2">
    <source>
        <dbReference type="Proteomes" id="UP001281147"/>
    </source>
</evidence>
<dbReference type="Proteomes" id="UP001281147">
    <property type="component" value="Unassembled WGS sequence"/>
</dbReference>
<gene>
    <name evidence="1" type="ORF">LTR37_017787</name>
</gene>
<organism evidence="1 2">
    <name type="scientific">Vermiconidia calcicola</name>
    <dbReference type="NCBI Taxonomy" id="1690605"/>
    <lineage>
        <taxon>Eukaryota</taxon>
        <taxon>Fungi</taxon>
        <taxon>Dikarya</taxon>
        <taxon>Ascomycota</taxon>
        <taxon>Pezizomycotina</taxon>
        <taxon>Dothideomycetes</taxon>
        <taxon>Dothideomycetidae</taxon>
        <taxon>Mycosphaerellales</taxon>
        <taxon>Extremaceae</taxon>
        <taxon>Vermiconidia</taxon>
    </lineage>
</organism>
<dbReference type="EMBL" id="JAUTXU010000236">
    <property type="protein sequence ID" value="KAK3696763.1"/>
    <property type="molecule type" value="Genomic_DNA"/>
</dbReference>
<keyword evidence="2" id="KW-1185">Reference proteome</keyword>
<sequence length="459" mass="51346">MPTRAAKRKKVAQSTPAVSAEDDKHTTFTNWAVNHGVEINGVKPASIPDRGVGLLTTKPVKEGDRILFIPEKAMFKPDTALLRRETLDRASPQAQLAVSAMLKFGAKDSSLKLWQDVWPTGADFEDSMPMCWPASTQEFLPPPVQQPLARQLADYRNDWSSARRVCAQHGFIEREFKYYWMIVNSRSFHWKPPRGKGGSMVMCPFIDYMNHGPSGSGCNVSQSPKGYEVVADRDYDTLHNLQKVIHHLPFYVPVHHLRNPDCINMRNDQVSAGESSLNIFQSSLSEFAHADTTAEPGEEVLATYGAHSNDKLLVHYGFICSSKDGTPSPDDEIRLDQLIIPILGADIQNQLQDVGYLGGYALSPASNEICFKTEVAVRATLLTSNEWEYFIASGEDLSVDKSAEVKRYLETLFAEHCKHVKETMEKLRGLDEYSGSAPHTTLLLRWTQVLEGLETFINT</sequence>
<protein>
    <submittedName>
        <fullName evidence="1">Uncharacterized protein</fullName>
    </submittedName>
</protein>
<name>A0ACC3MKG1_9PEZI</name>
<comment type="caution">
    <text evidence="1">The sequence shown here is derived from an EMBL/GenBank/DDBJ whole genome shotgun (WGS) entry which is preliminary data.</text>
</comment>
<proteinExistence type="predicted"/>
<accession>A0ACC3MKG1</accession>
<reference evidence="1" key="1">
    <citation type="submission" date="2023-07" db="EMBL/GenBank/DDBJ databases">
        <title>Black Yeasts Isolated from many extreme environments.</title>
        <authorList>
            <person name="Coleine C."/>
            <person name="Stajich J.E."/>
            <person name="Selbmann L."/>
        </authorList>
    </citation>
    <scope>NUCLEOTIDE SEQUENCE</scope>
    <source>
        <strain evidence="1">CCFEE 5714</strain>
    </source>
</reference>